<name>A0A444X2P5_ARAHY</name>
<reference evidence="1 2" key="1">
    <citation type="submission" date="2019-01" db="EMBL/GenBank/DDBJ databases">
        <title>Sequencing of cultivated peanut Arachis hypogaea provides insights into genome evolution and oil improvement.</title>
        <authorList>
            <person name="Chen X."/>
        </authorList>
    </citation>
    <scope>NUCLEOTIDE SEQUENCE [LARGE SCALE GENOMIC DNA]</scope>
    <source>
        <strain evidence="2">cv. Fuhuasheng</strain>
        <tissue evidence="1">Leaves</tissue>
    </source>
</reference>
<proteinExistence type="predicted"/>
<organism evidence="1 2">
    <name type="scientific">Arachis hypogaea</name>
    <name type="common">Peanut</name>
    <dbReference type="NCBI Taxonomy" id="3818"/>
    <lineage>
        <taxon>Eukaryota</taxon>
        <taxon>Viridiplantae</taxon>
        <taxon>Streptophyta</taxon>
        <taxon>Embryophyta</taxon>
        <taxon>Tracheophyta</taxon>
        <taxon>Spermatophyta</taxon>
        <taxon>Magnoliopsida</taxon>
        <taxon>eudicotyledons</taxon>
        <taxon>Gunneridae</taxon>
        <taxon>Pentapetalae</taxon>
        <taxon>rosids</taxon>
        <taxon>fabids</taxon>
        <taxon>Fabales</taxon>
        <taxon>Fabaceae</taxon>
        <taxon>Papilionoideae</taxon>
        <taxon>50 kb inversion clade</taxon>
        <taxon>dalbergioids sensu lato</taxon>
        <taxon>Dalbergieae</taxon>
        <taxon>Pterocarpus clade</taxon>
        <taxon>Arachis</taxon>
    </lineage>
</organism>
<protein>
    <submittedName>
        <fullName evidence="1">Uncharacterized protein</fullName>
    </submittedName>
</protein>
<dbReference type="Proteomes" id="UP000289738">
    <property type="component" value="Chromosome B10"/>
</dbReference>
<sequence length="89" mass="10000">MVMIFANREPEWRCTAAACGAVGSTCGIWPEEREWVGGRDSATVSEWELVCSDKFKIGLVQSLFFVGYMIMTTAARKVEMEKLCIDEIL</sequence>
<dbReference type="EMBL" id="SDMP01000020">
    <property type="protein sequence ID" value="RYQ83947.1"/>
    <property type="molecule type" value="Genomic_DNA"/>
</dbReference>
<keyword evidence="2" id="KW-1185">Reference proteome</keyword>
<evidence type="ECO:0000313" key="2">
    <source>
        <dbReference type="Proteomes" id="UP000289738"/>
    </source>
</evidence>
<accession>A0A444X2P5</accession>
<dbReference type="AlphaFoldDB" id="A0A444X2P5"/>
<evidence type="ECO:0000313" key="1">
    <source>
        <dbReference type="EMBL" id="RYQ83947.1"/>
    </source>
</evidence>
<comment type="caution">
    <text evidence="1">The sequence shown here is derived from an EMBL/GenBank/DDBJ whole genome shotgun (WGS) entry which is preliminary data.</text>
</comment>
<gene>
    <name evidence="1" type="ORF">Ahy_B10g102828</name>
</gene>
<dbReference type="STRING" id="3818.A0A444X2P5"/>